<keyword evidence="3" id="KW-0378">Hydrolase</keyword>
<dbReference type="SUPFAM" id="SSF54171">
    <property type="entry name" value="DNA-binding domain"/>
    <property type="match status" value="1"/>
</dbReference>
<accession>A0ABW8ZCV0</accession>
<dbReference type="InterPro" id="IPR003615">
    <property type="entry name" value="HNH_nuc"/>
</dbReference>
<keyword evidence="3" id="KW-0255">Endonuclease</keyword>
<comment type="caution">
    <text evidence="3">The sequence shown here is derived from an EMBL/GenBank/DDBJ whole genome shotgun (WGS) entry which is preliminary data.</text>
</comment>
<reference evidence="3 4" key="1">
    <citation type="journal article" date="2024" name="Chem. Sci.">
        <title>Discovery of megapolipeptins by genome mining of a Burkholderiales bacteria collection.</title>
        <authorList>
            <person name="Paulo B.S."/>
            <person name="Recchia M.J.J."/>
            <person name="Lee S."/>
            <person name="Fergusson C.H."/>
            <person name="Romanowski S.B."/>
            <person name="Hernandez A."/>
            <person name="Krull N."/>
            <person name="Liu D.Y."/>
            <person name="Cavanagh H."/>
            <person name="Bos A."/>
            <person name="Gray C.A."/>
            <person name="Murphy B.T."/>
            <person name="Linington R.G."/>
            <person name="Eustaquio A.S."/>
        </authorList>
    </citation>
    <scope>NUCLEOTIDE SEQUENCE [LARGE SCALE GENOMIC DNA]</scope>
    <source>
        <strain evidence="3 4">RL21-008-BIB-B</strain>
    </source>
</reference>
<dbReference type="SUPFAM" id="SSF54060">
    <property type="entry name" value="His-Me finger endonucleases"/>
    <property type="match status" value="1"/>
</dbReference>
<dbReference type="Proteomes" id="UP001629214">
    <property type="component" value="Unassembled WGS sequence"/>
</dbReference>
<dbReference type="InterPro" id="IPR044925">
    <property type="entry name" value="His-Me_finger_sf"/>
</dbReference>
<dbReference type="RefSeq" id="WP_408169848.1">
    <property type="nucleotide sequence ID" value="NZ_JAQQFR010000016.1"/>
</dbReference>
<evidence type="ECO:0000256" key="1">
    <source>
        <dbReference type="SAM" id="MobiDB-lite"/>
    </source>
</evidence>
<sequence length="180" mass="20733">MKSILTQDYLKSLLHYDPELGRFFRIVARGRMGAFGSMAGGLKKTGYRSILIDGKSYQEHRLVWLYVYGVMPEDQLDHINHCKDDNRVENLREASNQENNRNRSKSKNNISGITGVHWHESGSKWRACIKADGKSKHLGSFEHYFEAICARKSAELHYGFHENHGIREVSIRDNATSTRH</sequence>
<organism evidence="3 4">
    <name type="scientific">Herbaspirillum rhizosphaerae</name>
    <dbReference type="NCBI Taxonomy" id="346179"/>
    <lineage>
        <taxon>Bacteria</taxon>
        <taxon>Pseudomonadati</taxon>
        <taxon>Pseudomonadota</taxon>
        <taxon>Betaproteobacteria</taxon>
        <taxon>Burkholderiales</taxon>
        <taxon>Oxalobacteraceae</taxon>
        <taxon>Herbaspirillum</taxon>
    </lineage>
</organism>
<protein>
    <submittedName>
        <fullName evidence="3">HNH endonuclease signature motif containing protein</fullName>
    </submittedName>
</protein>
<dbReference type="Gene3D" id="3.90.75.20">
    <property type="match status" value="1"/>
</dbReference>
<evidence type="ECO:0000313" key="4">
    <source>
        <dbReference type="Proteomes" id="UP001629214"/>
    </source>
</evidence>
<evidence type="ECO:0000313" key="3">
    <source>
        <dbReference type="EMBL" id="MFL9880841.1"/>
    </source>
</evidence>
<dbReference type="GO" id="GO:0004519">
    <property type="term" value="F:endonuclease activity"/>
    <property type="evidence" value="ECO:0007669"/>
    <property type="project" value="UniProtKB-KW"/>
</dbReference>
<dbReference type="InterPro" id="IPR016177">
    <property type="entry name" value="DNA-bd_dom_sf"/>
</dbReference>
<dbReference type="EMBL" id="JAQQFR010000016">
    <property type="protein sequence ID" value="MFL9880841.1"/>
    <property type="molecule type" value="Genomic_DNA"/>
</dbReference>
<dbReference type="Pfam" id="PF13392">
    <property type="entry name" value="HNH_3"/>
    <property type="match status" value="1"/>
</dbReference>
<feature type="domain" description="HNH nuclease" evidence="2">
    <location>
        <begin position="60"/>
        <end position="101"/>
    </location>
</feature>
<name>A0ABW8ZCV0_9BURK</name>
<keyword evidence="4" id="KW-1185">Reference proteome</keyword>
<keyword evidence="3" id="KW-0540">Nuclease</keyword>
<gene>
    <name evidence="3" type="ORF">PQR63_20755</name>
</gene>
<evidence type="ECO:0000259" key="2">
    <source>
        <dbReference type="Pfam" id="PF13392"/>
    </source>
</evidence>
<proteinExistence type="predicted"/>
<feature type="region of interest" description="Disordered" evidence="1">
    <location>
        <begin position="93"/>
        <end position="114"/>
    </location>
</feature>